<evidence type="ECO:0000313" key="1">
    <source>
        <dbReference type="EMBL" id="ARF08314.1"/>
    </source>
</evidence>
<organism evidence="1">
    <name type="scientific">Catovirus CTV1</name>
    <dbReference type="NCBI Taxonomy" id="1977631"/>
    <lineage>
        <taxon>Viruses</taxon>
        <taxon>Varidnaviria</taxon>
        <taxon>Bamfordvirae</taxon>
        <taxon>Nucleocytoviricota</taxon>
        <taxon>Megaviricetes</taxon>
        <taxon>Imitervirales</taxon>
        <taxon>Mimiviridae</taxon>
        <taxon>Klosneuvirinae</taxon>
        <taxon>Catovirus</taxon>
    </lineage>
</organism>
<dbReference type="EMBL" id="KY684083">
    <property type="protein sequence ID" value="ARF08314.1"/>
    <property type="molecule type" value="Genomic_DNA"/>
</dbReference>
<accession>A0A1V0S9F8</accession>
<sequence>MSYIAIYDKVVIFNNGIYKNNVNKCGIISIGQSTGINSYEYIEIINNMLGLGESEKLDIYRDSAKLQQVCDIFGFTINVHCAKFLNNGLIRVWKSTQCTISSKDQPKSYDIHILWYGDHFEYVNWREIQLFPEYKESVYNLVKQDSHPNAEIFMHFYHSYSQIC</sequence>
<proteinExistence type="predicted"/>
<gene>
    <name evidence="1" type="ORF">Catovirus_1_364</name>
</gene>
<name>A0A1V0S9F8_9VIRU</name>
<reference evidence="1" key="1">
    <citation type="journal article" date="2017" name="Science">
        <title>Giant viruses with an expanded complement of translation system components.</title>
        <authorList>
            <person name="Schulz F."/>
            <person name="Yutin N."/>
            <person name="Ivanova N.N."/>
            <person name="Ortega D.R."/>
            <person name="Lee T.K."/>
            <person name="Vierheilig J."/>
            <person name="Daims H."/>
            <person name="Horn M."/>
            <person name="Wagner M."/>
            <person name="Jensen G.J."/>
            <person name="Kyrpides N.C."/>
            <person name="Koonin E.V."/>
            <person name="Woyke T."/>
        </authorList>
    </citation>
    <scope>NUCLEOTIDE SEQUENCE</scope>
    <source>
        <strain evidence="1">CTV1</strain>
    </source>
</reference>
<protein>
    <submittedName>
        <fullName evidence="1">Uncharacterized protein</fullName>
    </submittedName>
</protein>